<feature type="transmembrane region" description="Helical" evidence="7">
    <location>
        <begin position="365"/>
        <end position="389"/>
    </location>
</feature>
<feature type="transmembrane region" description="Helical" evidence="7">
    <location>
        <begin position="122"/>
        <end position="145"/>
    </location>
</feature>
<evidence type="ECO:0000313" key="10">
    <source>
        <dbReference type="Proteomes" id="UP001152651"/>
    </source>
</evidence>
<name>A0ABN8T9W1_9ENTR</name>
<feature type="domain" description="Major facilitator superfamily (MFS) profile" evidence="8">
    <location>
        <begin position="29"/>
        <end position="418"/>
    </location>
</feature>
<feature type="transmembrane region" description="Helical" evidence="7">
    <location>
        <begin position="275"/>
        <end position="297"/>
    </location>
</feature>
<accession>A0ABN8T9W1</accession>
<gene>
    <name evidence="9" type="primary">uhpC</name>
    <name evidence="9" type="ORF">FBBNIHIM_10630</name>
</gene>
<feature type="transmembrane region" description="Helical" evidence="7">
    <location>
        <begin position="233"/>
        <end position="255"/>
    </location>
</feature>
<keyword evidence="5 7" id="KW-0472">Membrane</keyword>
<dbReference type="InterPro" id="IPR011701">
    <property type="entry name" value="MFS"/>
</dbReference>
<organism evidence="9 10">
    <name type="scientific">Pseudocitrobacter vendiensis</name>
    <dbReference type="NCBI Taxonomy" id="2488306"/>
    <lineage>
        <taxon>Bacteria</taxon>
        <taxon>Pseudomonadati</taxon>
        <taxon>Pseudomonadota</taxon>
        <taxon>Gammaproteobacteria</taxon>
        <taxon>Enterobacterales</taxon>
        <taxon>Enterobacteriaceae</taxon>
        <taxon>Pseudocitrobacter</taxon>
    </lineage>
</organism>
<comment type="similarity">
    <text evidence="6">Belongs to the major facilitator superfamily. Phthalate permease family.</text>
</comment>
<evidence type="ECO:0000256" key="5">
    <source>
        <dbReference type="ARBA" id="ARBA00023136"/>
    </source>
</evidence>
<dbReference type="PANTHER" id="PTHR11662:SF399">
    <property type="entry name" value="FI19708P1-RELATED"/>
    <property type="match status" value="1"/>
</dbReference>
<dbReference type="PROSITE" id="PS50850">
    <property type="entry name" value="MFS"/>
    <property type="match status" value="1"/>
</dbReference>
<feature type="transmembrane region" description="Helical" evidence="7">
    <location>
        <begin position="157"/>
        <end position="179"/>
    </location>
</feature>
<evidence type="ECO:0000256" key="3">
    <source>
        <dbReference type="ARBA" id="ARBA00022692"/>
    </source>
</evidence>
<dbReference type="InterPro" id="IPR036259">
    <property type="entry name" value="MFS_trans_sf"/>
</dbReference>
<feature type="transmembrane region" description="Helical" evidence="7">
    <location>
        <begin position="395"/>
        <end position="415"/>
    </location>
</feature>
<evidence type="ECO:0000256" key="4">
    <source>
        <dbReference type="ARBA" id="ARBA00022989"/>
    </source>
</evidence>
<proteinExistence type="inferred from homology"/>
<feature type="transmembrane region" description="Helical" evidence="7">
    <location>
        <begin position="97"/>
        <end position="116"/>
    </location>
</feature>
<dbReference type="Pfam" id="PF07690">
    <property type="entry name" value="MFS_1"/>
    <property type="match status" value="1"/>
</dbReference>
<keyword evidence="3 7" id="KW-0812">Transmembrane</keyword>
<comment type="caution">
    <text evidence="9">The sequence shown here is derived from an EMBL/GenBank/DDBJ whole genome shotgun (WGS) entry which is preliminary data.</text>
</comment>
<dbReference type="Gene3D" id="1.20.1250.20">
    <property type="entry name" value="MFS general substrate transporter like domains"/>
    <property type="match status" value="2"/>
</dbReference>
<dbReference type="PANTHER" id="PTHR11662">
    <property type="entry name" value="SOLUTE CARRIER FAMILY 17"/>
    <property type="match status" value="1"/>
</dbReference>
<evidence type="ECO:0000256" key="6">
    <source>
        <dbReference type="ARBA" id="ARBA00038514"/>
    </source>
</evidence>
<evidence type="ECO:0000256" key="1">
    <source>
        <dbReference type="ARBA" id="ARBA00004141"/>
    </source>
</evidence>
<feature type="transmembrane region" description="Helical" evidence="7">
    <location>
        <begin position="31"/>
        <end position="51"/>
    </location>
</feature>
<dbReference type="EMBL" id="CALSBS010000007">
    <property type="protein sequence ID" value="CAH6637265.1"/>
    <property type="molecule type" value="Genomic_DNA"/>
</dbReference>
<dbReference type="InterPro" id="IPR020846">
    <property type="entry name" value="MFS_dom"/>
</dbReference>
<dbReference type="SUPFAM" id="SSF103473">
    <property type="entry name" value="MFS general substrate transporter"/>
    <property type="match status" value="1"/>
</dbReference>
<dbReference type="CDD" id="cd17319">
    <property type="entry name" value="MFS_ExuT_GudP_like"/>
    <property type="match status" value="1"/>
</dbReference>
<sequence length="418" mass="45343">MSTLENNTAPVEARGEGVCTPETTVRWAIPLSLLACVLLAFFDKISIAALFSDSHFQQAMGIDFDTTRLGILMSAFLLSYGFSSVLLSGLGDKIAPLRLLTGMMVVWCVLMVMMGFTHNYTLMVTLRILLGVAEGPLFPLAFAIVRHAFPQHLQARATMLWLLGTPVGAAIGFPLSIWLLNNFGWQSTFFTMALLTIPVLILVRIGLRGVQLAAKQEPTQQSQQERRAARQELFVSTHFWMICVFNIAFLTYLWGINGWLPGYLIKGKGIHLEHAGWLSSMPFIAMLLGEVIGAWLSDRVDKRAAACFISMAGAAIGLTAVMHLETPLTIIAAMSFSTFMWGVGAPNIFALLAKATHPRVSATAGGIFNGLGNFAGALSPAVMGALIAFTHSMDSGLIFLVVMATVGCVLLLPLLKRY</sequence>
<dbReference type="Proteomes" id="UP001152651">
    <property type="component" value="Unassembled WGS sequence"/>
</dbReference>
<dbReference type="InterPro" id="IPR050382">
    <property type="entry name" value="MFS_Na/Anion_cotransporter"/>
</dbReference>
<keyword evidence="4 7" id="KW-1133">Transmembrane helix</keyword>
<feature type="transmembrane region" description="Helical" evidence="7">
    <location>
        <begin position="185"/>
        <end position="207"/>
    </location>
</feature>
<feature type="transmembrane region" description="Helical" evidence="7">
    <location>
        <begin position="330"/>
        <end position="353"/>
    </location>
</feature>
<evidence type="ECO:0000256" key="2">
    <source>
        <dbReference type="ARBA" id="ARBA00022475"/>
    </source>
</evidence>
<evidence type="ECO:0000256" key="7">
    <source>
        <dbReference type="SAM" id="Phobius"/>
    </source>
</evidence>
<protein>
    <submittedName>
        <fullName evidence="9">Sugar phosphate permease</fullName>
    </submittedName>
</protein>
<keyword evidence="2" id="KW-1003">Cell membrane</keyword>
<evidence type="ECO:0000313" key="9">
    <source>
        <dbReference type="EMBL" id="CAH6637265.1"/>
    </source>
</evidence>
<keyword evidence="10" id="KW-1185">Reference proteome</keyword>
<feature type="transmembrane region" description="Helical" evidence="7">
    <location>
        <begin position="71"/>
        <end position="90"/>
    </location>
</feature>
<dbReference type="RefSeq" id="WP_253897856.1">
    <property type="nucleotide sequence ID" value="NZ_CALSBS010000007.1"/>
</dbReference>
<feature type="transmembrane region" description="Helical" evidence="7">
    <location>
        <begin position="304"/>
        <end position="324"/>
    </location>
</feature>
<reference evidence="9" key="1">
    <citation type="submission" date="2022-05" db="EMBL/GenBank/DDBJ databases">
        <authorList>
            <person name="Blom J."/>
        </authorList>
    </citation>
    <scope>NUCLEOTIDE SEQUENCE</scope>
    <source>
        <strain evidence="9">Type strain: CPO20170097</strain>
    </source>
</reference>
<evidence type="ECO:0000259" key="8">
    <source>
        <dbReference type="PROSITE" id="PS50850"/>
    </source>
</evidence>
<comment type="subcellular location">
    <subcellularLocation>
        <location evidence="1">Membrane</location>
        <topology evidence="1">Multi-pass membrane protein</topology>
    </subcellularLocation>
</comment>